<protein>
    <recommendedName>
        <fullName evidence="3">SIR2-like domain-containing protein</fullName>
    </recommendedName>
</protein>
<evidence type="ECO:0000313" key="1">
    <source>
        <dbReference type="EMBL" id="MDQ0479060.1"/>
    </source>
</evidence>
<reference evidence="1 2" key="1">
    <citation type="submission" date="2023-07" db="EMBL/GenBank/DDBJ databases">
        <title>Genomic Encyclopedia of Type Strains, Phase IV (KMG-IV): sequencing the most valuable type-strain genomes for metagenomic binning, comparative biology and taxonomic classification.</title>
        <authorList>
            <person name="Goeker M."/>
        </authorList>
    </citation>
    <scope>NUCLEOTIDE SEQUENCE [LARGE SCALE GENOMIC DNA]</scope>
    <source>
        <strain evidence="1 2">DSM 1400</strain>
    </source>
</reference>
<dbReference type="EMBL" id="JAUSWN010000005">
    <property type="protein sequence ID" value="MDQ0479060.1"/>
    <property type="molecule type" value="Genomic_DNA"/>
</dbReference>
<gene>
    <name evidence="1" type="ORF">QOZ93_000789</name>
</gene>
<evidence type="ECO:0000313" key="2">
    <source>
        <dbReference type="Proteomes" id="UP001224418"/>
    </source>
</evidence>
<accession>A0ABU0JPP5</accession>
<sequence length="1517" mass="177169">MDFQEIMAFNAPYNQKNFDALIQKIKLHQVVPYIGAGMSMLFDGVYPSWGGFLNATFEEFGDLLQKETFDKLNYEDKADFLYDDMGKLSFSDNLKKTFAQDYLNRDISDFVDKTMYLLPHIFEKGLIITTNYDKVIEKIYGLYNNLILSVAHPGHFEALNGALRDNELLLYKIHGDISEPIESIILTKAQYDSAYNNPQLIDTLKQIYTSKSMLFLGCSLEKDRPISLLCEVSKSGMKNYAIIECANESKRKKRVDLENEYYTQAILYPAGMHECVKIILEHIAEIINPDKFKNIKNRCCDNMDLNRELSHEWFINQNKIQIENLGNRYLPELNIELNEKYIFDAISRNEEFYKRFINKADQILIALKELKITAIENNINNIYRIIDNFQINSIDSIKVDEIIENLNYISEILDNKIKVNKTNLDDGSNLNSNSLRDEIYKLNQNQTLIDEYIHYMTSNEIKSVNNPFILLDGEGGIGKSHLLADTISKRNCEGKKSLLFLGQHFKEGDNPFEAILKMLELDCTSDQFLEELNRIAKNDKFRIIIFIDALNEGSGKKIWKEYLAGIIEKIKLYPWIGLVLSIRTEYVENVLNDNDSLVNNLVRATHSGFSTVEYDAIKKYFNFYEIPYSDIPFANQEFRNPLFLRLVCEGYKKKVIDLDNISFNDVYKNYLSAMNLNIADKCEYSKHINVIEKVINEMVLYKYNIGLGSNLIPLEKTIEIVLDVEKKYNIKKSLLDELLSNGILTQNTNYDNEKYIYVTYEKLEDYLYAKLLVEEFEKIGAEKFGLKYKKLKYHNDILEALAIALSEKGEYELFELLIDEEYNKNVVEAFCSALKWRKSNSLNEKTLNYINDVVLKSQYGFRNLYDALILISTKVGHAFNAERTVDNILKYSMPDRDKLFIPLLDEIYFEDGSPINRMLDWCLNKKNFYNVLNETIRLSAIMISTFLISSNNILRDKSTKALVNLLNGHIDILLSVLRKFENVDDPYILERLYAVAFGCVVSEKSNSKIEQLSIYVYDKIFQNEYVYPNILVRDYARNIIEYAKYKVSSDILNNFNVQPPYKSDMPEVPTDGEISNYEYDYKSSSFKNYFWSQNAILSSMKVEYSRDGSPGGYGDFGRYVFQRYFSEWDGLDYNDLKNIAIKKVFNMGYDVEKHGTYDRNIESGRYRDNTRERIGKKYQWIALYELAAQVADNYKMKIHTDCYGGIEYNYCKGAFEPDIRNIDPTALAINTSDKNDKIIHNKLYEFPKVANDEWLSTVDDIPKINNLINLKYSNEDFILLSGWYSWTEEKQLGSKQYENPQKDLWVQINSYIVDSKSIDSILKNLKNKDFMGRSASEPNETYNLYNKEYYWSDAYRFFNNSYYCGNDIKEFHKFSDEDNENFKVLIPCCKYVTERKGDKVIDNNLSSWYKPCIKLFTDLNIQYGKGNSILYDSYGKIICFDSSEVLKEDIGFCIDKNMFFKYLKEHNYSLFWTVLSEKRIISERDCGNKHYKQPHISGVYTIDEDGKLKGYTNTFEE</sequence>
<dbReference type="Pfam" id="PF13289">
    <property type="entry name" value="SIR2_2"/>
    <property type="match status" value="1"/>
</dbReference>
<dbReference type="RefSeq" id="WP_307355176.1">
    <property type="nucleotide sequence ID" value="NZ_BAAACJ010000009.1"/>
</dbReference>
<organism evidence="1 2">
    <name type="scientific">Hathewaya limosa</name>
    <name type="common">Clostridium limosum</name>
    <dbReference type="NCBI Taxonomy" id="1536"/>
    <lineage>
        <taxon>Bacteria</taxon>
        <taxon>Bacillati</taxon>
        <taxon>Bacillota</taxon>
        <taxon>Clostridia</taxon>
        <taxon>Eubacteriales</taxon>
        <taxon>Clostridiaceae</taxon>
        <taxon>Hathewaya</taxon>
    </lineage>
</organism>
<keyword evidence="2" id="KW-1185">Reference proteome</keyword>
<comment type="caution">
    <text evidence="1">The sequence shown here is derived from an EMBL/GenBank/DDBJ whole genome shotgun (WGS) entry which is preliminary data.</text>
</comment>
<dbReference type="Proteomes" id="UP001224418">
    <property type="component" value="Unassembled WGS sequence"/>
</dbReference>
<evidence type="ECO:0008006" key="3">
    <source>
        <dbReference type="Google" id="ProtNLM"/>
    </source>
</evidence>
<name>A0ABU0JPP5_HATLI</name>
<proteinExistence type="predicted"/>